<comment type="cofactor">
    <cofactor evidence="16">
        <name>Mg(2+)</name>
        <dbReference type="ChEBI" id="CHEBI:18420"/>
    </cofactor>
    <text evidence="16">Binds 2 magnesium ions per subunit.</text>
</comment>
<dbReference type="InterPro" id="IPR050116">
    <property type="entry name" value="DNA_polymerase-Y"/>
</dbReference>
<evidence type="ECO:0000256" key="6">
    <source>
        <dbReference type="ARBA" id="ARBA00022679"/>
    </source>
</evidence>
<keyword evidence="19" id="KW-1185">Reference proteome</keyword>
<dbReference type="Pfam" id="PF11799">
    <property type="entry name" value="IMS_C"/>
    <property type="match status" value="1"/>
</dbReference>
<keyword evidence="8 16" id="KW-0235">DNA replication</keyword>
<dbReference type="EC" id="2.7.7.7" evidence="16"/>
<dbReference type="InterPro" id="IPR036775">
    <property type="entry name" value="DNA_pol_Y-fam_lit_finger_sf"/>
</dbReference>
<evidence type="ECO:0000256" key="9">
    <source>
        <dbReference type="ARBA" id="ARBA00022723"/>
    </source>
</evidence>
<evidence type="ECO:0000256" key="13">
    <source>
        <dbReference type="ARBA" id="ARBA00023125"/>
    </source>
</evidence>
<dbReference type="PANTHER" id="PTHR11076:SF33">
    <property type="entry name" value="DNA POLYMERASE KAPPA"/>
    <property type="match status" value="1"/>
</dbReference>
<dbReference type="FunFam" id="3.40.1170.60:FF:000001">
    <property type="entry name" value="DNA polymerase IV"/>
    <property type="match status" value="1"/>
</dbReference>
<gene>
    <name evidence="16" type="primary">dinB</name>
    <name evidence="18" type="ORF">SAMN04487984_0126</name>
</gene>
<dbReference type="InterPro" id="IPR043128">
    <property type="entry name" value="Rev_trsase/Diguanyl_cyclase"/>
</dbReference>
<keyword evidence="11 16" id="KW-0460">Magnesium</keyword>
<dbReference type="InterPro" id="IPR001126">
    <property type="entry name" value="UmuC"/>
</dbReference>
<keyword evidence="5 16" id="KW-0963">Cytoplasm</keyword>
<evidence type="ECO:0000256" key="7">
    <source>
        <dbReference type="ARBA" id="ARBA00022695"/>
    </source>
</evidence>
<dbReference type="GO" id="GO:0000287">
    <property type="term" value="F:magnesium ion binding"/>
    <property type="evidence" value="ECO:0007669"/>
    <property type="project" value="UniProtKB-UniRule"/>
</dbReference>
<reference evidence="19" key="1">
    <citation type="submission" date="2017-04" db="EMBL/GenBank/DDBJ databases">
        <authorList>
            <person name="Varghese N."/>
            <person name="Submissions S."/>
        </authorList>
    </citation>
    <scope>NUCLEOTIDE SEQUENCE [LARGE SCALE GENOMIC DNA]</scope>
    <source>
        <strain evidence="19">DSM 21500</strain>
    </source>
</reference>
<dbReference type="Gene3D" id="3.30.1490.100">
    <property type="entry name" value="DNA polymerase, Y-family, little finger domain"/>
    <property type="match status" value="1"/>
</dbReference>
<accession>A0A1W1Y2C6</accession>
<dbReference type="GO" id="GO:0009432">
    <property type="term" value="P:SOS response"/>
    <property type="evidence" value="ECO:0007669"/>
    <property type="project" value="TreeGrafter"/>
</dbReference>
<dbReference type="AlphaFoldDB" id="A0A1W1Y2C6"/>
<dbReference type="CDD" id="cd03586">
    <property type="entry name" value="PolY_Pol_IV_kappa"/>
    <property type="match status" value="1"/>
</dbReference>
<evidence type="ECO:0000256" key="14">
    <source>
        <dbReference type="ARBA" id="ARBA00023204"/>
    </source>
</evidence>
<dbReference type="EMBL" id="FWXK01000001">
    <property type="protein sequence ID" value="SMC30285.1"/>
    <property type="molecule type" value="Genomic_DNA"/>
</dbReference>
<evidence type="ECO:0000256" key="3">
    <source>
        <dbReference type="ARBA" id="ARBA00011245"/>
    </source>
</evidence>
<evidence type="ECO:0000256" key="5">
    <source>
        <dbReference type="ARBA" id="ARBA00022490"/>
    </source>
</evidence>
<dbReference type="Gene3D" id="1.10.150.20">
    <property type="entry name" value="5' to 3' exonuclease, C-terminal subdomain"/>
    <property type="match status" value="1"/>
</dbReference>
<proteinExistence type="inferred from homology"/>
<name>A0A1W1Y2C6_9LACT</name>
<evidence type="ECO:0000256" key="8">
    <source>
        <dbReference type="ARBA" id="ARBA00022705"/>
    </source>
</evidence>
<evidence type="ECO:0000313" key="18">
    <source>
        <dbReference type="EMBL" id="SMC30285.1"/>
    </source>
</evidence>
<dbReference type="InterPro" id="IPR017961">
    <property type="entry name" value="DNA_pol_Y-fam_little_finger"/>
</dbReference>
<evidence type="ECO:0000259" key="17">
    <source>
        <dbReference type="PROSITE" id="PS50173"/>
    </source>
</evidence>
<evidence type="ECO:0000256" key="2">
    <source>
        <dbReference type="ARBA" id="ARBA00010945"/>
    </source>
</evidence>
<dbReference type="Gene3D" id="3.30.70.270">
    <property type="match status" value="1"/>
</dbReference>
<dbReference type="PROSITE" id="PS50173">
    <property type="entry name" value="UMUC"/>
    <property type="match status" value="1"/>
</dbReference>
<dbReference type="SUPFAM" id="SSF56672">
    <property type="entry name" value="DNA/RNA polymerases"/>
    <property type="match status" value="1"/>
</dbReference>
<keyword evidence="7 16" id="KW-0548">Nucleotidyltransferase</keyword>
<keyword evidence="13 16" id="KW-0238">DNA-binding</keyword>
<evidence type="ECO:0000256" key="16">
    <source>
        <dbReference type="HAMAP-Rule" id="MF_01113"/>
    </source>
</evidence>
<dbReference type="GO" id="GO:0005829">
    <property type="term" value="C:cytosol"/>
    <property type="evidence" value="ECO:0007669"/>
    <property type="project" value="TreeGrafter"/>
</dbReference>
<comment type="subcellular location">
    <subcellularLocation>
        <location evidence="1 16">Cytoplasm</location>
    </subcellularLocation>
</comment>
<dbReference type="FunFam" id="3.30.1490.100:FF:000004">
    <property type="entry name" value="DNA polymerase IV"/>
    <property type="match status" value="1"/>
</dbReference>
<dbReference type="GO" id="GO:0006281">
    <property type="term" value="P:DNA repair"/>
    <property type="evidence" value="ECO:0007669"/>
    <property type="project" value="UniProtKB-UniRule"/>
</dbReference>
<keyword evidence="10 16" id="KW-0227">DNA damage</keyword>
<comment type="similarity">
    <text evidence="2 16">Belongs to the DNA polymerase type-Y family.</text>
</comment>
<evidence type="ECO:0000256" key="10">
    <source>
        <dbReference type="ARBA" id="ARBA00022763"/>
    </source>
</evidence>
<dbReference type="Gene3D" id="3.40.1170.60">
    <property type="match status" value="1"/>
</dbReference>
<dbReference type="Proteomes" id="UP000243884">
    <property type="component" value="Unassembled WGS sequence"/>
</dbReference>
<evidence type="ECO:0000256" key="11">
    <source>
        <dbReference type="ARBA" id="ARBA00022842"/>
    </source>
</evidence>
<keyword evidence="14 16" id="KW-0234">DNA repair</keyword>
<dbReference type="HAMAP" id="MF_01113">
    <property type="entry name" value="DNApol_IV"/>
    <property type="match status" value="1"/>
</dbReference>
<evidence type="ECO:0000256" key="4">
    <source>
        <dbReference type="ARBA" id="ARBA00022457"/>
    </source>
</evidence>
<feature type="binding site" evidence="16">
    <location>
        <position position="122"/>
    </location>
    <ligand>
        <name>Mg(2+)</name>
        <dbReference type="ChEBI" id="CHEBI:18420"/>
    </ligand>
</feature>
<keyword evidence="6 16" id="KW-0808">Transferase</keyword>
<dbReference type="GO" id="GO:0006261">
    <property type="term" value="P:DNA-templated DNA replication"/>
    <property type="evidence" value="ECO:0007669"/>
    <property type="project" value="UniProtKB-UniRule"/>
</dbReference>
<dbReference type="InterPro" id="IPR022880">
    <property type="entry name" value="DNApol_IV"/>
</dbReference>
<dbReference type="NCBIfam" id="NF010731">
    <property type="entry name" value="PRK14133.1"/>
    <property type="match status" value="1"/>
</dbReference>
<evidence type="ECO:0000256" key="15">
    <source>
        <dbReference type="ARBA" id="ARBA00049244"/>
    </source>
</evidence>
<dbReference type="PANTHER" id="PTHR11076">
    <property type="entry name" value="DNA REPAIR POLYMERASE UMUC / TRANSFERASE FAMILY MEMBER"/>
    <property type="match status" value="1"/>
</dbReference>
<comment type="subunit">
    <text evidence="3 16">Monomer.</text>
</comment>
<dbReference type="GO" id="GO:0003887">
    <property type="term" value="F:DNA-directed DNA polymerase activity"/>
    <property type="evidence" value="ECO:0007669"/>
    <property type="project" value="UniProtKB-UniRule"/>
</dbReference>
<evidence type="ECO:0000256" key="1">
    <source>
        <dbReference type="ARBA" id="ARBA00004496"/>
    </source>
</evidence>
<dbReference type="RefSeq" id="WP_084097739.1">
    <property type="nucleotide sequence ID" value="NZ_FWXK01000001.1"/>
</dbReference>
<keyword evidence="4 16" id="KW-0515">Mutator protein</keyword>
<sequence>MRTIGMLEFADPEIDGSRKILHVDMDAFYASIEQRDHPEYRGKPIIIAKHPRENSGKGVVSTASYEARKYGVHSAMSAQEAYRLCPQGIFVPARHPYYVEVSEQVRAIFHRYTDIVEPLSIDEAFLDVTHNKANIPYAMDVAKDIQQAIYKELHLTCSIGVSYNKFIAKLASDINKPFGMTIITPKRAEAFLEQLPIEDFYGIGKQSVAKLHDHHIFNGADLKALSQDDCLKLFGKTGLAIYERVRGVDNRPVKTQRQRKSIGKERTFYPFLYHDDDIESTLRLIAQKVSEALAKKALHGKVVTIKIRYADFTTLTRQKSLIDPIKAADEIYFYAVDLYREYGQSDQGVRLLGITVSDLSDVLFENVRLSLYAKKNDKNEEKIDDN</sequence>
<feature type="domain" description="UmuC" evidence="17">
    <location>
        <begin position="20"/>
        <end position="204"/>
    </location>
</feature>
<feature type="site" description="Substrate discrimination" evidence="16">
    <location>
        <position position="29"/>
    </location>
</feature>
<feature type="binding site" evidence="16">
    <location>
        <position position="24"/>
    </location>
    <ligand>
        <name>Mg(2+)</name>
        <dbReference type="ChEBI" id="CHEBI:18420"/>
    </ligand>
</feature>
<comment type="function">
    <text evidence="16">Poorly processive, error-prone DNA polymerase involved in untargeted mutagenesis. Copies undamaged DNA at stalled replication forks, which arise in vivo from mismatched or misaligned primer ends. These misaligned primers can be extended by PolIV. Exhibits no 3'-5' exonuclease (proofreading) activity. May be involved in translesional synthesis, in conjunction with the beta clamp from PolIII.</text>
</comment>
<dbReference type="GO" id="GO:0042276">
    <property type="term" value="P:error-prone translesion synthesis"/>
    <property type="evidence" value="ECO:0007669"/>
    <property type="project" value="TreeGrafter"/>
</dbReference>
<evidence type="ECO:0000313" key="19">
    <source>
        <dbReference type="Proteomes" id="UP000243884"/>
    </source>
</evidence>
<dbReference type="SUPFAM" id="SSF100879">
    <property type="entry name" value="Lesion bypass DNA polymerase (Y-family), little finger domain"/>
    <property type="match status" value="1"/>
</dbReference>
<dbReference type="NCBIfam" id="NF002677">
    <property type="entry name" value="PRK02406.1"/>
    <property type="match status" value="1"/>
</dbReference>
<dbReference type="InterPro" id="IPR024728">
    <property type="entry name" value="PolY_HhH_motif"/>
</dbReference>
<organism evidence="18 19">
    <name type="scientific">Aerococcus suis</name>
    <dbReference type="NCBI Taxonomy" id="371602"/>
    <lineage>
        <taxon>Bacteria</taxon>
        <taxon>Bacillati</taxon>
        <taxon>Bacillota</taxon>
        <taxon>Bacilli</taxon>
        <taxon>Lactobacillales</taxon>
        <taxon>Aerococcaceae</taxon>
        <taxon>Aerococcus</taxon>
    </lineage>
</organism>
<dbReference type="GO" id="GO:0003684">
    <property type="term" value="F:damaged DNA binding"/>
    <property type="evidence" value="ECO:0007669"/>
    <property type="project" value="InterPro"/>
</dbReference>
<dbReference type="OrthoDB" id="9808813at2"/>
<keyword evidence="12 16" id="KW-0239">DNA-directed DNA polymerase</keyword>
<dbReference type="STRING" id="371602.SAMN04487984_0126"/>
<feature type="active site" evidence="16">
    <location>
        <position position="123"/>
    </location>
</feature>
<dbReference type="Pfam" id="PF11798">
    <property type="entry name" value="IMS_HHH"/>
    <property type="match status" value="1"/>
</dbReference>
<keyword evidence="9 16" id="KW-0479">Metal-binding</keyword>
<comment type="catalytic activity">
    <reaction evidence="15 16">
        <text>DNA(n) + a 2'-deoxyribonucleoside 5'-triphosphate = DNA(n+1) + diphosphate</text>
        <dbReference type="Rhea" id="RHEA:22508"/>
        <dbReference type="Rhea" id="RHEA-COMP:17339"/>
        <dbReference type="Rhea" id="RHEA-COMP:17340"/>
        <dbReference type="ChEBI" id="CHEBI:33019"/>
        <dbReference type="ChEBI" id="CHEBI:61560"/>
        <dbReference type="ChEBI" id="CHEBI:173112"/>
        <dbReference type="EC" id="2.7.7.7"/>
    </reaction>
</comment>
<dbReference type="InterPro" id="IPR043502">
    <property type="entry name" value="DNA/RNA_pol_sf"/>
</dbReference>
<evidence type="ECO:0000256" key="12">
    <source>
        <dbReference type="ARBA" id="ARBA00022932"/>
    </source>
</evidence>
<dbReference type="Pfam" id="PF00817">
    <property type="entry name" value="IMS"/>
    <property type="match status" value="1"/>
</dbReference>
<protein>
    <recommendedName>
        <fullName evidence="16">DNA polymerase IV</fullName>
        <shortName evidence="16">Pol IV</shortName>
        <ecNumber evidence="16">2.7.7.7</ecNumber>
    </recommendedName>
</protein>